<feature type="transmembrane region" description="Helical" evidence="5">
    <location>
        <begin position="256"/>
        <end position="281"/>
    </location>
</feature>
<dbReference type="Proteomes" id="UP000078486">
    <property type="component" value="Unassembled WGS sequence"/>
</dbReference>
<dbReference type="OrthoDB" id="9809647at2"/>
<dbReference type="Pfam" id="PF01758">
    <property type="entry name" value="SBF"/>
    <property type="match status" value="1"/>
</dbReference>
<evidence type="ECO:0000256" key="3">
    <source>
        <dbReference type="ARBA" id="ARBA00022989"/>
    </source>
</evidence>
<accession>A0A178IIN7</accession>
<feature type="transmembrane region" description="Helical" evidence="5">
    <location>
        <begin position="84"/>
        <end position="106"/>
    </location>
</feature>
<dbReference type="GO" id="GO:0016020">
    <property type="term" value="C:membrane"/>
    <property type="evidence" value="ECO:0007669"/>
    <property type="project" value="UniProtKB-SubCell"/>
</dbReference>
<dbReference type="InterPro" id="IPR038770">
    <property type="entry name" value="Na+/solute_symporter_sf"/>
</dbReference>
<dbReference type="STRING" id="1184151.AW736_15250"/>
<feature type="transmembrane region" description="Helical" evidence="5">
    <location>
        <begin position="181"/>
        <end position="202"/>
    </location>
</feature>
<evidence type="ECO:0000313" key="6">
    <source>
        <dbReference type="EMBL" id="OAM89049.1"/>
    </source>
</evidence>
<proteinExistence type="predicted"/>
<sequence>MNPALFRTAALLSAMIAGALIPGAHVLRFLIPWLIVAMLFVVFLGTRFTGATLTRSHGWLLAANVAMGFAGFGIGWLAGGRDVALAGFFAGVAPTATAAVVVTGFLGGRRDYVAGAMVLTNTLISLLLPVLLPLVLGRATPRVIADVAGSVGFLVFMPMAAALVVRRVFPAAQALPARLGNASFGAWVLALFLITANASWFLRHESTATGAELLHIALVTVIVCAMNFALGRLIGGRDFPREASQSLGQKNTNFTIYLAMTYASPLVALGPTCYVICHNLWNSWQLHRRGRTSV</sequence>
<name>A0A178IIN7_9BACT</name>
<reference evidence="6 7" key="1">
    <citation type="submission" date="2016-01" db="EMBL/GenBank/DDBJ databases">
        <title>High potential of lignocellulose degradation of a new Verrucomicrobia species.</title>
        <authorList>
            <person name="Wang Y."/>
            <person name="Shi Y."/>
            <person name="Qiu Z."/>
            <person name="Liu S."/>
            <person name="Yang H."/>
        </authorList>
    </citation>
    <scope>NUCLEOTIDE SEQUENCE [LARGE SCALE GENOMIC DNA]</scope>
    <source>
        <strain evidence="6 7">TSB47</strain>
    </source>
</reference>
<feature type="transmembrane region" description="Helical" evidence="5">
    <location>
        <begin position="113"/>
        <end position="135"/>
    </location>
</feature>
<evidence type="ECO:0000256" key="2">
    <source>
        <dbReference type="ARBA" id="ARBA00022692"/>
    </source>
</evidence>
<dbReference type="AlphaFoldDB" id="A0A178IIN7"/>
<protein>
    <recommendedName>
        <fullName evidence="8">Transporter</fullName>
    </recommendedName>
</protein>
<dbReference type="RefSeq" id="WP_068771016.1">
    <property type="nucleotide sequence ID" value="NZ_CP109796.1"/>
</dbReference>
<keyword evidence="2 5" id="KW-0812">Transmembrane</keyword>
<dbReference type="InterPro" id="IPR002657">
    <property type="entry name" value="BilAc:Na_symport/Acr3"/>
</dbReference>
<evidence type="ECO:0008006" key="8">
    <source>
        <dbReference type="Google" id="ProtNLM"/>
    </source>
</evidence>
<evidence type="ECO:0000256" key="4">
    <source>
        <dbReference type="ARBA" id="ARBA00023136"/>
    </source>
</evidence>
<evidence type="ECO:0000256" key="1">
    <source>
        <dbReference type="ARBA" id="ARBA00004141"/>
    </source>
</evidence>
<gene>
    <name evidence="6" type="ORF">AW736_15250</name>
</gene>
<feature type="transmembrane region" description="Helical" evidence="5">
    <location>
        <begin position="214"/>
        <end position="235"/>
    </location>
</feature>
<feature type="transmembrane region" description="Helical" evidence="5">
    <location>
        <begin position="147"/>
        <end position="169"/>
    </location>
</feature>
<comment type="subcellular location">
    <subcellularLocation>
        <location evidence="1">Membrane</location>
        <topology evidence="1">Multi-pass membrane protein</topology>
    </subcellularLocation>
</comment>
<dbReference type="Gene3D" id="1.20.1530.20">
    <property type="match status" value="1"/>
</dbReference>
<comment type="caution">
    <text evidence="6">The sequence shown here is derived from an EMBL/GenBank/DDBJ whole genome shotgun (WGS) entry which is preliminary data.</text>
</comment>
<feature type="transmembrane region" description="Helical" evidence="5">
    <location>
        <begin position="29"/>
        <end position="46"/>
    </location>
</feature>
<dbReference type="EMBL" id="LRRQ01000108">
    <property type="protein sequence ID" value="OAM89049.1"/>
    <property type="molecule type" value="Genomic_DNA"/>
</dbReference>
<evidence type="ECO:0000313" key="7">
    <source>
        <dbReference type="Proteomes" id="UP000078486"/>
    </source>
</evidence>
<evidence type="ECO:0000256" key="5">
    <source>
        <dbReference type="SAM" id="Phobius"/>
    </source>
</evidence>
<feature type="transmembrane region" description="Helical" evidence="5">
    <location>
        <begin position="58"/>
        <end position="78"/>
    </location>
</feature>
<keyword evidence="7" id="KW-1185">Reference proteome</keyword>
<keyword evidence="3 5" id="KW-1133">Transmembrane helix</keyword>
<organism evidence="6 7">
    <name type="scientific">Termitidicoccus mucosus</name>
    <dbReference type="NCBI Taxonomy" id="1184151"/>
    <lineage>
        <taxon>Bacteria</taxon>
        <taxon>Pseudomonadati</taxon>
        <taxon>Verrucomicrobiota</taxon>
        <taxon>Opitutia</taxon>
        <taxon>Opitutales</taxon>
        <taxon>Opitutaceae</taxon>
        <taxon>Termitidicoccus</taxon>
    </lineage>
</organism>
<keyword evidence="4 5" id="KW-0472">Membrane</keyword>